<dbReference type="Gene3D" id="3.80.10.10">
    <property type="entry name" value="Ribonuclease Inhibitor"/>
    <property type="match status" value="1"/>
</dbReference>
<protein>
    <recommendedName>
        <fullName evidence="3">Leucine-rich repeat domain-containing protein</fullName>
    </recommendedName>
</protein>
<dbReference type="InterPro" id="IPR026906">
    <property type="entry name" value="LRR_5"/>
</dbReference>
<proteinExistence type="predicted"/>
<accession>A0AAD3D6J4</accession>
<evidence type="ECO:0000313" key="2">
    <source>
        <dbReference type="Proteomes" id="UP001054902"/>
    </source>
</evidence>
<gene>
    <name evidence="1" type="ORF">CTEN210_14878</name>
</gene>
<evidence type="ECO:0000313" key="1">
    <source>
        <dbReference type="EMBL" id="GFH58402.1"/>
    </source>
</evidence>
<reference evidence="1 2" key="1">
    <citation type="journal article" date="2021" name="Sci. Rep.">
        <title>The genome of the diatom Chaetoceros tenuissimus carries an ancient integrated fragment of an extant virus.</title>
        <authorList>
            <person name="Hongo Y."/>
            <person name="Kimura K."/>
            <person name="Takaki Y."/>
            <person name="Yoshida Y."/>
            <person name="Baba S."/>
            <person name="Kobayashi G."/>
            <person name="Nagasaki K."/>
            <person name="Hano T."/>
            <person name="Tomaru Y."/>
        </authorList>
    </citation>
    <scope>NUCLEOTIDE SEQUENCE [LARGE SCALE GENOMIC DNA]</scope>
    <source>
        <strain evidence="1 2">NIES-3715</strain>
    </source>
</reference>
<organism evidence="1 2">
    <name type="scientific">Chaetoceros tenuissimus</name>
    <dbReference type="NCBI Taxonomy" id="426638"/>
    <lineage>
        <taxon>Eukaryota</taxon>
        <taxon>Sar</taxon>
        <taxon>Stramenopiles</taxon>
        <taxon>Ochrophyta</taxon>
        <taxon>Bacillariophyta</taxon>
        <taxon>Coscinodiscophyceae</taxon>
        <taxon>Chaetocerotophycidae</taxon>
        <taxon>Chaetocerotales</taxon>
        <taxon>Chaetocerotaceae</taxon>
        <taxon>Chaetoceros</taxon>
    </lineage>
</organism>
<dbReference type="AlphaFoldDB" id="A0AAD3D6J4"/>
<dbReference type="Proteomes" id="UP001054902">
    <property type="component" value="Unassembled WGS sequence"/>
</dbReference>
<sequence length="260" mass="29959">MKVQTEEWCRFIPGVRMWKGKMTLFYNGEKLFDFESREYLVYSKEERDSWEVIVLLPGNEVIPEWTFKFCMNVKFVIMANTVRRIEFAAFSHCTSLVYIQLSRNLEYIGDLVFHFCTSLTPIFIPPSCTWIGGWAFQGCFKLIILSVSQNTQLGDDVIANTALIRASPFPTENQEEVKQWIKNINQGEIYSLHRACSTLNPPLENDIIATMRRQGLGALRALNSIGLTPLQYLEANPYANIDQKSIMKKFILETMGEVVE</sequence>
<dbReference type="InterPro" id="IPR032675">
    <property type="entry name" value="LRR_dom_sf"/>
</dbReference>
<dbReference type="Pfam" id="PF13306">
    <property type="entry name" value="LRR_5"/>
    <property type="match status" value="1"/>
</dbReference>
<name>A0AAD3D6J4_9STRA</name>
<dbReference type="EMBL" id="BLLK01000062">
    <property type="protein sequence ID" value="GFH58402.1"/>
    <property type="molecule type" value="Genomic_DNA"/>
</dbReference>
<comment type="caution">
    <text evidence="1">The sequence shown here is derived from an EMBL/GenBank/DDBJ whole genome shotgun (WGS) entry which is preliminary data.</text>
</comment>
<keyword evidence="2" id="KW-1185">Reference proteome</keyword>
<evidence type="ECO:0008006" key="3">
    <source>
        <dbReference type="Google" id="ProtNLM"/>
    </source>
</evidence>
<dbReference type="SUPFAM" id="SSF52058">
    <property type="entry name" value="L domain-like"/>
    <property type="match status" value="1"/>
</dbReference>